<keyword evidence="3" id="KW-0949">S-adenosyl-L-methionine</keyword>
<dbReference type="Proteomes" id="UP000234275">
    <property type="component" value="Unassembled WGS sequence"/>
</dbReference>
<accession>A0A2I2GST0</accession>
<dbReference type="InterPro" id="IPR029063">
    <property type="entry name" value="SAM-dependent_MTases_sf"/>
</dbReference>
<evidence type="ECO:0000313" key="5">
    <source>
        <dbReference type="EMBL" id="PLB55926.1"/>
    </source>
</evidence>
<dbReference type="VEuPathDB" id="FungiDB:P170DRAFT_471319"/>
<dbReference type="GO" id="GO:0032259">
    <property type="term" value="P:methylation"/>
    <property type="evidence" value="ECO:0007669"/>
    <property type="project" value="UniProtKB-KW"/>
</dbReference>
<dbReference type="GO" id="GO:0044550">
    <property type="term" value="P:secondary metabolite biosynthetic process"/>
    <property type="evidence" value="ECO:0007669"/>
    <property type="project" value="UniProtKB-ARBA"/>
</dbReference>
<dbReference type="AlphaFoldDB" id="A0A2I2GST0"/>
<organism evidence="5 6">
    <name type="scientific">Aspergillus steynii IBT 23096</name>
    <dbReference type="NCBI Taxonomy" id="1392250"/>
    <lineage>
        <taxon>Eukaryota</taxon>
        <taxon>Fungi</taxon>
        <taxon>Dikarya</taxon>
        <taxon>Ascomycota</taxon>
        <taxon>Pezizomycotina</taxon>
        <taxon>Eurotiomycetes</taxon>
        <taxon>Eurotiomycetidae</taxon>
        <taxon>Eurotiales</taxon>
        <taxon>Aspergillaceae</taxon>
        <taxon>Aspergillus</taxon>
        <taxon>Aspergillus subgen. Circumdati</taxon>
    </lineage>
</organism>
<reference evidence="5 6" key="1">
    <citation type="submission" date="2016-12" db="EMBL/GenBank/DDBJ databases">
        <title>The genomes of Aspergillus section Nigri reveals drivers in fungal speciation.</title>
        <authorList>
            <consortium name="DOE Joint Genome Institute"/>
            <person name="Vesth T.C."/>
            <person name="Nybo J."/>
            <person name="Theobald S."/>
            <person name="Brandl J."/>
            <person name="Frisvad J.C."/>
            <person name="Nielsen K.F."/>
            <person name="Lyhne E.K."/>
            <person name="Kogle M.E."/>
            <person name="Kuo A."/>
            <person name="Riley R."/>
            <person name="Clum A."/>
            <person name="Nolan M."/>
            <person name="Lipzen A."/>
            <person name="Salamov A."/>
            <person name="Henrissat B."/>
            <person name="Wiebenga A."/>
            <person name="De Vries R.P."/>
            <person name="Grigoriev I.V."/>
            <person name="Mortensen U.H."/>
            <person name="Andersen M.R."/>
            <person name="Baker S.E."/>
        </authorList>
    </citation>
    <scope>NUCLEOTIDE SEQUENCE [LARGE SCALE GENOMIC DNA]</scope>
    <source>
        <strain evidence="5 6">IBT 23096</strain>
    </source>
</reference>
<evidence type="ECO:0000259" key="4">
    <source>
        <dbReference type="Pfam" id="PF00891"/>
    </source>
</evidence>
<evidence type="ECO:0000256" key="2">
    <source>
        <dbReference type="ARBA" id="ARBA00022679"/>
    </source>
</evidence>
<keyword evidence="1 5" id="KW-0489">Methyltransferase</keyword>
<keyword evidence="2 5" id="KW-0808">Transferase</keyword>
<feature type="domain" description="O-methyltransferase C-terminal" evidence="4">
    <location>
        <begin position="246"/>
        <end position="392"/>
    </location>
</feature>
<dbReference type="SUPFAM" id="SSF46785">
    <property type="entry name" value="Winged helix' DNA-binding domain"/>
    <property type="match status" value="1"/>
</dbReference>
<evidence type="ECO:0000313" key="6">
    <source>
        <dbReference type="Proteomes" id="UP000234275"/>
    </source>
</evidence>
<dbReference type="PANTHER" id="PTHR43712:SF16">
    <property type="entry name" value="O-METHYLTRANSFERASE ELCB"/>
    <property type="match status" value="1"/>
</dbReference>
<evidence type="ECO:0000256" key="1">
    <source>
        <dbReference type="ARBA" id="ARBA00022603"/>
    </source>
</evidence>
<dbReference type="InterPro" id="IPR001077">
    <property type="entry name" value="COMT_C"/>
</dbReference>
<dbReference type="InterPro" id="IPR036388">
    <property type="entry name" value="WH-like_DNA-bd_sf"/>
</dbReference>
<dbReference type="GO" id="GO:0008171">
    <property type="term" value="F:O-methyltransferase activity"/>
    <property type="evidence" value="ECO:0007669"/>
    <property type="project" value="InterPro"/>
</dbReference>
<keyword evidence="6" id="KW-1185">Reference proteome</keyword>
<gene>
    <name evidence="5" type="ORF">P170DRAFT_471319</name>
</gene>
<dbReference type="Pfam" id="PF00891">
    <property type="entry name" value="Methyltransf_2"/>
    <property type="match status" value="1"/>
</dbReference>
<dbReference type="InterPro" id="IPR036390">
    <property type="entry name" value="WH_DNA-bd_sf"/>
</dbReference>
<dbReference type="PROSITE" id="PS51683">
    <property type="entry name" value="SAM_OMT_II"/>
    <property type="match status" value="1"/>
</dbReference>
<dbReference type="GeneID" id="36560526"/>
<evidence type="ECO:0000256" key="3">
    <source>
        <dbReference type="ARBA" id="ARBA00022691"/>
    </source>
</evidence>
<dbReference type="Gene3D" id="3.40.50.150">
    <property type="entry name" value="Vaccinia Virus protein VP39"/>
    <property type="match status" value="1"/>
</dbReference>
<sequence length="418" mass="46944">MPTLTELAEEALANARRLDAYTAAQGLPLVSLDDDTLTRAELPAELQTTRSALVDSAQMMKRLAQGPLLNMTEMLFSFTDIISIQAIYRYDLPSQVPLTGTASYEDIARAVSLPEGICRRFMVHAMENGIFEEVEGRVKHSAFSRMLAEDREAMQAIGMMVVDLIPAGHRTLDALARWPASCEQTETGFNLAHDTNLPLYAFLSQDPGRISRFGTGMKFFSRGGGFDLKFLVMGFPWAEIDREDALVVDCGGGVGTVSRRLAESTEKMHFVVQDMAGPVALGQQTLPAELQDRVRYEVGDFFAEQKLVGADVYFFRWIFHNWSDAYCVRILRNLVPAMRAHSKVVIYEYILAEEPELKWSRKQGRNLDMVMMAGWNAEERSMSQLSRVFAQADERFVLEGSWQPEGSTMTAISFGWKE</sequence>
<dbReference type="RefSeq" id="XP_024711228.1">
    <property type="nucleotide sequence ID" value="XM_024852828.1"/>
</dbReference>
<dbReference type="Gene3D" id="1.10.10.10">
    <property type="entry name" value="Winged helix-like DNA-binding domain superfamily/Winged helix DNA-binding domain"/>
    <property type="match status" value="1"/>
</dbReference>
<proteinExistence type="predicted"/>
<dbReference type="SUPFAM" id="SSF53335">
    <property type="entry name" value="S-adenosyl-L-methionine-dependent methyltransferases"/>
    <property type="match status" value="1"/>
</dbReference>
<dbReference type="CDD" id="cd02440">
    <property type="entry name" value="AdoMet_MTases"/>
    <property type="match status" value="1"/>
</dbReference>
<dbReference type="InterPro" id="IPR016461">
    <property type="entry name" value="COMT-like"/>
</dbReference>
<dbReference type="PANTHER" id="PTHR43712">
    <property type="entry name" value="PUTATIVE (AFU_ORTHOLOGUE AFUA_4G14580)-RELATED"/>
    <property type="match status" value="1"/>
</dbReference>
<dbReference type="OrthoDB" id="1606438at2759"/>
<name>A0A2I2GST0_9EURO</name>
<protein>
    <submittedName>
        <fullName evidence="5">Putative O-methyltransferase</fullName>
    </submittedName>
</protein>
<dbReference type="EMBL" id="MSFO01000001">
    <property type="protein sequence ID" value="PLB55926.1"/>
    <property type="molecule type" value="Genomic_DNA"/>
</dbReference>
<comment type="caution">
    <text evidence="5">The sequence shown here is derived from an EMBL/GenBank/DDBJ whole genome shotgun (WGS) entry which is preliminary data.</text>
</comment>